<dbReference type="Proteomes" id="UP001519460">
    <property type="component" value="Unassembled WGS sequence"/>
</dbReference>
<proteinExistence type="predicted"/>
<accession>A0ABD0JB71</accession>
<sequence>TDVEKRGTRLKTEPQHPSSLHVLCLAVISAVGHKLHKGVANQIRGENFTTGGCIISTLPCPDLTQTQPQGETLRKDAVDGVTAKDRISFPGYRVHTEVKINGQLGQTAAYTGKDGCVVTSR</sequence>
<keyword evidence="2" id="KW-1185">Reference proteome</keyword>
<comment type="caution">
    <text evidence="1">The sequence shown here is derived from an EMBL/GenBank/DDBJ whole genome shotgun (WGS) entry which is preliminary data.</text>
</comment>
<protein>
    <submittedName>
        <fullName evidence="1">Uncharacterized protein</fullName>
    </submittedName>
</protein>
<evidence type="ECO:0000313" key="1">
    <source>
        <dbReference type="EMBL" id="KAK7468220.1"/>
    </source>
</evidence>
<reference evidence="1 2" key="1">
    <citation type="journal article" date="2023" name="Sci. Data">
        <title>Genome assembly of the Korean intertidal mud-creeper Batillaria attramentaria.</title>
        <authorList>
            <person name="Patra A.K."/>
            <person name="Ho P.T."/>
            <person name="Jun S."/>
            <person name="Lee S.J."/>
            <person name="Kim Y."/>
            <person name="Won Y.J."/>
        </authorList>
    </citation>
    <scope>NUCLEOTIDE SEQUENCE [LARGE SCALE GENOMIC DNA]</scope>
    <source>
        <strain evidence="1">Wonlab-2016</strain>
    </source>
</reference>
<evidence type="ECO:0000313" key="2">
    <source>
        <dbReference type="Proteomes" id="UP001519460"/>
    </source>
</evidence>
<feature type="non-terminal residue" evidence="1">
    <location>
        <position position="1"/>
    </location>
</feature>
<gene>
    <name evidence="1" type="ORF">BaRGS_00036543</name>
</gene>
<feature type="non-terminal residue" evidence="1">
    <location>
        <position position="121"/>
    </location>
</feature>
<dbReference type="EMBL" id="JACVVK020000518">
    <property type="protein sequence ID" value="KAK7468220.1"/>
    <property type="molecule type" value="Genomic_DNA"/>
</dbReference>
<name>A0ABD0JB71_9CAEN</name>
<dbReference type="AlphaFoldDB" id="A0ABD0JB71"/>
<organism evidence="1 2">
    <name type="scientific">Batillaria attramentaria</name>
    <dbReference type="NCBI Taxonomy" id="370345"/>
    <lineage>
        <taxon>Eukaryota</taxon>
        <taxon>Metazoa</taxon>
        <taxon>Spiralia</taxon>
        <taxon>Lophotrochozoa</taxon>
        <taxon>Mollusca</taxon>
        <taxon>Gastropoda</taxon>
        <taxon>Caenogastropoda</taxon>
        <taxon>Sorbeoconcha</taxon>
        <taxon>Cerithioidea</taxon>
        <taxon>Batillariidae</taxon>
        <taxon>Batillaria</taxon>
    </lineage>
</organism>